<dbReference type="InterPro" id="IPR010432">
    <property type="entry name" value="RDD"/>
</dbReference>
<evidence type="ECO:0000256" key="3">
    <source>
        <dbReference type="ARBA" id="ARBA00022692"/>
    </source>
</evidence>
<comment type="caution">
    <text evidence="9">The sequence shown here is derived from an EMBL/GenBank/DDBJ whole genome shotgun (WGS) entry which is preliminary data.</text>
</comment>
<protein>
    <submittedName>
        <fullName evidence="9">RDD family protein</fullName>
    </submittedName>
</protein>
<feature type="region of interest" description="Disordered" evidence="6">
    <location>
        <begin position="313"/>
        <end position="409"/>
    </location>
</feature>
<dbReference type="InterPro" id="IPR051791">
    <property type="entry name" value="Pra-immunoreactive"/>
</dbReference>
<evidence type="ECO:0000256" key="6">
    <source>
        <dbReference type="SAM" id="MobiDB-lite"/>
    </source>
</evidence>
<evidence type="ECO:0000256" key="5">
    <source>
        <dbReference type="ARBA" id="ARBA00023136"/>
    </source>
</evidence>
<reference evidence="9 10" key="1">
    <citation type="submission" date="2021-03" db="EMBL/GenBank/DDBJ databases">
        <authorList>
            <person name="Kanchanasin P."/>
            <person name="Saeng-In P."/>
            <person name="Phongsopitanun W."/>
            <person name="Yuki M."/>
            <person name="Kudo T."/>
            <person name="Ohkuma M."/>
            <person name="Tanasupawat S."/>
        </authorList>
    </citation>
    <scope>NUCLEOTIDE SEQUENCE [LARGE SCALE GENOMIC DNA]</scope>
    <source>
        <strain evidence="9 10">L46</strain>
    </source>
</reference>
<dbReference type="RefSeq" id="WP_208271260.1">
    <property type="nucleotide sequence ID" value="NZ_JAGEOK010000029.1"/>
</dbReference>
<evidence type="ECO:0000256" key="7">
    <source>
        <dbReference type="SAM" id="Phobius"/>
    </source>
</evidence>
<accession>A0ABS3R9N0</accession>
<feature type="compositionally biased region" description="Pro residues" evidence="6">
    <location>
        <begin position="1"/>
        <end position="13"/>
    </location>
</feature>
<name>A0ABS3R9N0_9ACTN</name>
<dbReference type="Pfam" id="PF06271">
    <property type="entry name" value="RDD"/>
    <property type="match status" value="1"/>
</dbReference>
<proteinExistence type="predicted"/>
<gene>
    <name evidence="9" type="ORF">J4557_35965</name>
</gene>
<evidence type="ECO:0000313" key="10">
    <source>
        <dbReference type="Proteomes" id="UP000666915"/>
    </source>
</evidence>
<feature type="compositionally biased region" description="Pro residues" evidence="6">
    <location>
        <begin position="382"/>
        <end position="392"/>
    </location>
</feature>
<keyword evidence="2" id="KW-1003">Cell membrane</keyword>
<dbReference type="EMBL" id="JAGEOK010000029">
    <property type="protein sequence ID" value="MBO2442938.1"/>
    <property type="molecule type" value="Genomic_DNA"/>
</dbReference>
<dbReference type="Proteomes" id="UP000666915">
    <property type="component" value="Unassembled WGS sequence"/>
</dbReference>
<feature type="compositionally biased region" description="Basic and acidic residues" evidence="6">
    <location>
        <begin position="335"/>
        <end position="347"/>
    </location>
</feature>
<feature type="transmembrane region" description="Helical" evidence="7">
    <location>
        <begin position="180"/>
        <end position="198"/>
    </location>
</feature>
<dbReference type="PANTHER" id="PTHR36115:SF6">
    <property type="entry name" value="PROLINE-RICH ANTIGEN HOMOLOG"/>
    <property type="match status" value="1"/>
</dbReference>
<evidence type="ECO:0000256" key="1">
    <source>
        <dbReference type="ARBA" id="ARBA00004651"/>
    </source>
</evidence>
<feature type="transmembrane region" description="Helical" evidence="7">
    <location>
        <begin position="204"/>
        <end position="226"/>
    </location>
</feature>
<evidence type="ECO:0000313" key="9">
    <source>
        <dbReference type="EMBL" id="MBO2442938.1"/>
    </source>
</evidence>
<feature type="compositionally biased region" description="Pro residues" evidence="6">
    <location>
        <begin position="22"/>
        <end position="34"/>
    </location>
</feature>
<feature type="transmembrane region" description="Helical" evidence="7">
    <location>
        <begin position="57"/>
        <end position="79"/>
    </location>
</feature>
<feature type="region of interest" description="Disordered" evidence="6">
    <location>
        <begin position="1"/>
        <end position="49"/>
    </location>
</feature>
<comment type="subcellular location">
    <subcellularLocation>
        <location evidence="1">Cell membrane</location>
        <topology evidence="1">Multi-pass membrane protein</topology>
    </subcellularLocation>
</comment>
<organism evidence="9 10">
    <name type="scientific">Actinomadura nitritigenes</name>
    <dbReference type="NCBI Taxonomy" id="134602"/>
    <lineage>
        <taxon>Bacteria</taxon>
        <taxon>Bacillati</taxon>
        <taxon>Actinomycetota</taxon>
        <taxon>Actinomycetes</taxon>
        <taxon>Streptosporangiales</taxon>
        <taxon>Thermomonosporaceae</taxon>
        <taxon>Actinomadura</taxon>
    </lineage>
</organism>
<feature type="compositionally biased region" description="Pro residues" evidence="6">
    <location>
        <begin position="355"/>
        <end position="375"/>
    </location>
</feature>
<dbReference type="PANTHER" id="PTHR36115">
    <property type="entry name" value="PROLINE-RICH ANTIGEN HOMOLOG-RELATED"/>
    <property type="match status" value="1"/>
</dbReference>
<evidence type="ECO:0000256" key="4">
    <source>
        <dbReference type="ARBA" id="ARBA00022989"/>
    </source>
</evidence>
<keyword evidence="4 7" id="KW-1133">Transmembrane helix</keyword>
<sequence>MHGPPPSPFPEPYRGPYQGPAHPAPPPPPPPYTPYEPYGAHEPSGPASESAPRARRLLAWSIDAGILVGVAALLAGVTWGRLQSYVAEDLPRKALSAGFELLVSGGSVEKAAGELGAGVWGTFVSTVDQALLLLVLAELLHQFVGLAWTGRTAGKAAMDLRVRHASAEAGPGKGRAMRRALITTASGTGLYALAWVLLLEGLFFFAVLLWALAVLAFLANSLPALAGRRRRTLADLVGGTVVMRAGAYRRAAAAARQGAVIAWDGAQAAGQVVGQTARDNAARLAQHERVQQAIESERAERLRELGRQSAGKLREVAASERAQQVQDAGKRFGGRLRDAYQERRAGRAVEQPAQPALPPPPPVPPHPGFPHPPAQQPAQQPSLPPQQPPYGHPAPDDAFRQPYQQPPPG</sequence>
<keyword evidence="5 7" id="KW-0472">Membrane</keyword>
<evidence type="ECO:0000256" key="2">
    <source>
        <dbReference type="ARBA" id="ARBA00022475"/>
    </source>
</evidence>
<feature type="domain" description="RDD" evidence="8">
    <location>
        <begin position="51"/>
        <end position="238"/>
    </location>
</feature>
<evidence type="ECO:0000259" key="8">
    <source>
        <dbReference type="Pfam" id="PF06271"/>
    </source>
</evidence>
<keyword evidence="3 7" id="KW-0812">Transmembrane</keyword>
<keyword evidence="10" id="KW-1185">Reference proteome</keyword>